<dbReference type="AlphaFoldDB" id="A0AAD9PZK6"/>
<evidence type="ECO:0000313" key="1">
    <source>
        <dbReference type="EMBL" id="KAK2552008.1"/>
    </source>
</evidence>
<organism evidence="1 2">
    <name type="scientific">Acropora cervicornis</name>
    <name type="common">Staghorn coral</name>
    <dbReference type="NCBI Taxonomy" id="6130"/>
    <lineage>
        <taxon>Eukaryota</taxon>
        <taxon>Metazoa</taxon>
        <taxon>Cnidaria</taxon>
        <taxon>Anthozoa</taxon>
        <taxon>Hexacorallia</taxon>
        <taxon>Scleractinia</taxon>
        <taxon>Astrocoeniina</taxon>
        <taxon>Acroporidae</taxon>
        <taxon>Acropora</taxon>
    </lineage>
</organism>
<dbReference type="EMBL" id="JARQWQ010000091">
    <property type="protein sequence ID" value="KAK2552008.1"/>
    <property type="molecule type" value="Genomic_DNA"/>
</dbReference>
<dbReference type="Proteomes" id="UP001249851">
    <property type="component" value="Unassembled WGS sequence"/>
</dbReference>
<reference evidence="1" key="1">
    <citation type="journal article" date="2023" name="G3 (Bethesda)">
        <title>Whole genome assembly and annotation of the endangered Caribbean coral Acropora cervicornis.</title>
        <authorList>
            <person name="Selwyn J.D."/>
            <person name="Vollmer S.V."/>
        </authorList>
    </citation>
    <scope>NUCLEOTIDE SEQUENCE</scope>
    <source>
        <strain evidence="1">K2</strain>
    </source>
</reference>
<name>A0AAD9PZK6_ACRCE</name>
<protein>
    <submittedName>
        <fullName evidence="1">Uncharacterized protein</fullName>
    </submittedName>
</protein>
<comment type="caution">
    <text evidence="1">The sequence shown here is derived from an EMBL/GenBank/DDBJ whole genome shotgun (WGS) entry which is preliminary data.</text>
</comment>
<evidence type="ECO:0000313" key="2">
    <source>
        <dbReference type="Proteomes" id="UP001249851"/>
    </source>
</evidence>
<reference evidence="1" key="2">
    <citation type="journal article" date="2023" name="Science">
        <title>Genomic signatures of disease resistance in endangered staghorn corals.</title>
        <authorList>
            <person name="Vollmer S.V."/>
            <person name="Selwyn J.D."/>
            <person name="Despard B.A."/>
            <person name="Roesel C.L."/>
        </authorList>
    </citation>
    <scope>NUCLEOTIDE SEQUENCE</scope>
    <source>
        <strain evidence="1">K2</strain>
    </source>
</reference>
<gene>
    <name evidence="1" type="ORF">P5673_027022</name>
</gene>
<accession>A0AAD9PZK6</accession>
<proteinExistence type="predicted"/>
<sequence>MYLMTDEELRGTISNTVKSSTNLTLGSQDLNRSSTMAADKIEPNLMVQPFPPTADTCAQQENLSSQQAKVQYPVAGKAQNIHLVKGKAFILQMFRETSLVACVFA</sequence>
<keyword evidence="2" id="KW-1185">Reference proteome</keyword>